<gene>
    <name evidence="1" type="ORF">NCTC4824_00181</name>
</gene>
<dbReference type="RefSeq" id="WP_066145317.1">
    <property type="nucleotide sequence ID" value="NZ_CBCSGM010000006.1"/>
</dbReference>
<evidence type="ECO:0000313" key="1">
    <source>
        <dbReference type="EMBL" id="SQI51336.1"/>
    </source>
</evidence>
<dbReference type="KEGG" id="blen:NCTC4824_00181"/>
<dbReference type="Proteomes" id="UP000249134">
    <property type="component" value="Chromosome 1"/>
</dbReference>
<dbReference type="STRING" id="1348624.GCA_001591545_03563"/>
<proteinExistence type="predicted"/>
<reference evidence="1 2" key="1">
    <citation type="submission" date="2018-06" db="EMBL/GenBank/DDBJ databases">
        <authorList>
            <consortium name="Pathogen Informatics"/>
            <person name="Doyle S."/>
        </authorList>
    </citation>
    <scope>NUCLEOTIDE SEQUENCE [LARGE SCALE GENOMIC DNA]</scope>
    <source>
        <strain evidence="1 2">NCTC4824</strain>
    </source>
</reference>
<dbReference type="EMBL" id="LS483476">
    <property type="protein sequence ID" value="SQI51336.1"/>
    <property type="molecule type" value="Genomic_DNA"/>
</dbReference>
<accession>A0A2X4VGK5</accession>
<dbReference type="AlphaFoldDB" id="A0A2X4VGK5"/>
<organism evidence="1 2">
    <name type="scientific">Lederbergia lenta</name>
    <name type="common">Bacillus lentus</name>
    <dbReference type="NCBI Taxonomy" id="1467"/>
    <lineage>
        <taxon>Bacteria</taxon>
        <taxon>Bacillati</taxon>
        <taxon>Bacillota</taxon>
        <taxon>Bacilli</taxon>
        <taxon>Bacillales</taxon>
        <taxon>Bacillaceae</taxon>
        <taxon>Lederbergia</taxon>
    </lineage>
</organism>
<protein>
    <submittedName>
        <fullName evidence="1">Uncharacterized protein</fullName>
    </submittedName>
</protein>
<sequence length="128" mass="14881">MPIANTWVFTETKFKADEFLTNTHNLYRLVSQRPFTSKKDLNESGVTLTLLITKDDTEYGIDKKSGLKRDNNTLNTFDVTVLNNKTSIEVQKGEYVRLINFIPEKSFVIEFDLILRFEDVEKVNVNKK</sequence>
<keyword evidence="2" id="KW-1185">Reference proteome</keyword>
<evidence type="ECO:0000313" key="2">
    <source>
        <dbReference type="Proteomes" id="UP000249134"/>
    </source>
</evidence>
<name>A0A2X4VGK5_LEDLE</name>